<dbReference type="InterPro" id="IPR006035">
    <property type="entry name" value="Ureohydrolase"/>
</dbReference>
<dbReference type="EMBL" id="DWWD01000046">
    <property type="protein sequence ID" value="HJC51357.1"/>
    <property type="molecule type" value="Genomic_DNA"/>
</dbReference>
<dbReference type="AlphaFoldDB" id="A0A9D2T9E7"/>
<dbReference type="Pfam" id="PF00491">
    <property type="entry name" value="Arginase"/>
    <property type="match status" value="1"/>
</dbReference>
<dbReference type="GO" id="GO:0008783">
    <property type="term" value="F:agmatinase activity"/>
    <property type="evidence" value="ECO:0007669"/>
    <property type="project" value="TreeGrafter"/>
</dbReference>
<dbReference type="InterPro" id="IPR023696">
    <property type="entry name" value="Ureohydrolase_dom_sf"/>
</dbReference>
<reference evidence="1" key="1">
    <citation type="journal article" date="2021" name="PeerJ">
        <title>Extensive microbial diversity within the chicken gut microbiome revealed by metagenomics and culture.</title>
        <authorList>
            <person name="Gilroy R."/>
            <person name="Ravi A."/>
            <person name="Getino M."/>
            <person name="Pursley I."/>
            <person name="Horton D.L."/>
            <person name="Alikhan N.F."/>
            <person name="Baker D."/>
            <person name="Gharbi K."/>
            <person name="Hall N."/>
            <person name="Watson M."/>
            <person name="Adriaenssens E.M."/>
            <person name="Foster-Nyarko E."/>
            <person name="Jarju S."/>
            <person name="Secka A."/>
            <person name="Antonio M."/>
            <person name="Oren A."/>
            <person name="Chaudhuri R.R."/>
            <person name="La Ragione R."/>
            <person name="Hildebrand F."/>
            <person name="Pallen M.J."/>
        </authorList>
    </citation>
    <scope>NUCLEOTIDE SEQUENCE</scope>
    <source>
        <strain evidence="1">ChiSjej3B21-8574</strain>
    </source>
</reference>
<proteinExistence type="predicted"/>
<name>A0A9D2T9E7_9FIRM</name>
<protein>
    <submittedName>
        <fullName evidence="1">Arginase family protein</fullName>
    </submittedName>
</protein>
<dbReference type="SUPFAM" id="SSF52768">
    <property type="entry name" value="Arginase/deacetylase"/>
    <property type="match status" value="1"/>
</dbReference>
<evidence type="ECO:0000313" key="2">
    <source>
        <dbReference type="Proteomes" id="UP000823904"/>
    </source>
</evidence>
<dbReference type="PANTHER" id="PTHR11358:SF41">
    <property type="entry name" value="ARGINASE"/>
    <property type="match status" value="1"/>
</dbReference>
<sequence length="277" mass="31870">MKNGHLLLQSAAEGVLYYISGDDNVDDRNVLFHFSGTYRQQDFYREKSMTEIDCEKLRGTNCCLDGEAREWLEETIETIEPGGIHFLDSGNYHYMTRLWLEQIETPFDLLVLDHHTDMDPPMMGEILTCGSWLRDAMDGQKDLREVYLIGPTGEDAGRISGEYREKMHILTQEQMKEDDHPEEISDGPPVYISIDKDVMGETWARTGWSQGDMSLKEMCGILDDVMETRDVLGVDICGECVESGNVAKTQKERRINEKTNRMLLEFLEERKKAGFFE</sequence>
<dbReference type="GO" id="GO:0046872">
    <property type="term" value="F:metal ion binding"/>
    <property type="evidence" value="ECO:0007669"/>
    <property type="project" value="InterPro"/>
</dbReference>
<dbReference type="Proteomes" id="UP000823904">
    <property type="component" value="Unassembled WGS sequence"/>
</dbReference>
<accession>A0A9D2T9E7</accession>
<comment type="caution">
    <text evidence="1">The sequence shown here is derived from an EMBL/GenBank/DDBJ whole genome shotgun (WGS) entry which is preliminary data.</text>
</comment>
<dbReference type="Gene3D" id="3.40.800.10">
    <property type="entry name" value="Ureohydrolase domain"/>
    <property type="match status" value="1"/>
</dbReference>
<reference evidence="1" key="2">
    <citation type="submission" date="2021-04" db="EMBL/GenBank/DDBJ databases">
        <authorList>
            <person name="Gilroy R."/>
        </authorList>
    </citation>
    <scope>NUCLEOTIDE SEQUENCE</scope>
    <source>
        <strain evidence="1">ChiSjej3B21-8574</strain>
    </source>
</reference>
<gene>
    <name evidence="1" type="ORF">H9754_12460</name>
</gene>
<dbReference type="PANTHER" id="PTHR11358">
    <property type="entry name" value="ARGINASE/AGMATINASE"/>
    <property type="match status" value="1"/>
</dbReference>
<evidence type="ECO:0000313" key="1">
    <source>
        <dbReference type="EMBL" id="HJC51357.1"/>
    </source>
</evidence>
<organism evidence="1 2">
    <name type="scientific">Candidatus Anaerostipes avistercoris</name>
    <dbReference type="NCBI Taxonomy" id="2838462"/>
    <lineage>
        <taxon>Bacteria</taxon>
        <taxon>Bacillati</taxon>
        <taxon>Bacillota</taxon>
        <taxon>Clostridia</taxon>
        <taxon>Lachnospirales</taxon>
        <taxon>Lachnospiraceae</taxon>
        <taxon>Anaerostipes</taxon>
    </lineage>
</organism>
<dbReference type="GO" id="GO:0033389">
    <property type="term" value="P:putrescine biosynthetic process from arginine, via agmatine"/>
    <property type="evidence" value="ECO:0007669"/>
    <property type="project" value="TreeGrafter"/>
</dbReference>